<evidence type="ECO:0000313" key="4">
    <source>
        <dbReference type="EMBL" id="MFA1540150.1"/>
    </source>
</evidence>
<dbReference type="EMBL" id="JAXCEI010000006">
    <property type="protein sequence ID" value="MFA1540150.1"/>
    <property type="molecule type" value="Genomic_DNA"/>
</dbReference>
<keyword evidence="1" id="KW-0238">DNA-binding</keyword>
<evidence type="ECO:0000313" key="5">
    <source>
        <dbReference type="Proteomes" id="UP001569963"/>
    </source>
</evidence>
<dbReference type="SMART" id="SM00422">
    <property type="entry name" value="HTH_MERR"/>
    <property type="match status" value="1"/>
</dbReference>
<dbReference type="PROSITE" id="PS50937">
    <property type="entry name" value="HTH_MERR_2"/>
    <property type="match status" value="1"/>
</dbReference>
<reference evidence="4 5" key="1">
    <citation type="submission" date="2023-11" db="EMBL/GenBank/DDBJ databases">
        <title>Actinomadura monticuli sp. nov., isolated from volcanic ash.</title>
        <authorList>
            <person name="Lee S.D."/>
            <person name="Yang H."/>
            <person name="Kim I.S."/>
        </authorList>
    </citation>
    <scope>NUCLEOTIDE SEQUENCE [LARGE SCALE GENOMIC DNA]</scope>
    <source>
        <strain evidence="4 5">DLS-62</strain>
    </source>
</reference>
<dbReference type="Gene3D" id="1.10.1660.10">
    <property type="match status" value="1"/>
</dbReference>
<evidence type="ECO:0000256" key="1">
    <source>
        <dbReference type="ARBA" id="ARBA00023125"/>
    </source>
</evidence>
<gene>
    <name evidence="4" type="ORF">SM611_14525</name>
</gene>
<dbReference type="PANTHER" id="PTHR30204">
    <property type="entry name" value="REDOX-CYCLING DRUG-SENSING TRANSCRIPTIONAL ACTIVATOR SOXR"/>
    <property type="match status" value="1"/>
</dbReference>
<feature type="compositionally biased region" description="Acidic residues" evidence="2">
    <location>
        <begin position="1"/>
        <end position="12"/>
    </location>
</feature>
<name>A0ABV4QBQ8_9ACTN</name>
<keyword evidence="5" id="KW-1185">Reference proteome</keyword>
<dbReference type="InterPro" id="IPR000551">
    <property type="entry name" value="MerR-type_HTH_dom"/>
</dbReference>
<dbReference type="SUPFAM" id="SSF46955">
    <property type="entry name" value="Putative DNA-binding domain"/>
    <property type="match status" value="1"/>
</dbReference>
<organism evidence="4 5">
    <name type="scientific">Actinomadura monticuli</name>
    <dbReference type="NCBI Taxonomy" id="3097367"/>
    <lineage>
        <taxon>Bacteria</taxon>
        <taxon>Bacillati</taxon>
        <taxon>Actinomycetota</taxon>
        <taxon>Actinomycetes</taxon>
        <taxon>Streptosporangiales</taxon>
        <taxon>Thermomonosporaceae</taxon>
        <taxon>Actinomadura</taxon>
    </lineage>
</organism>
<dbReference type="Proteomes" id="UP001569963">
    <property type="component" value="Unassembled WGS sequence"/>
</dbReference>
<evidence type="ECO:0000256" key="2">
    <source>
        <dbReference type="SAM" id="MobiDB-lite"/>
    </source>
</evidence>
<dbReference type="PRINTS" id="PR00040">
    <property type="entry name" value="HTHMERR"/>
</dbReference>
<dbReference type="PANTHER" id="PTHR30204:SF93">
    <property type="entry name" value="HTH MERR-TYPE DOMAIN-CONTAINING PROTEIN"/>
    <property type="match status" value="1"/>
</dbReference>
<comment type="caution">
    <text evidence="4">The sequence shown here is derived from an EMBL/GenBank/DDBJ whole genome shotgun (WGS) entry which is preliminary data.</text>
</comment>
<feature type="region of interest" description="Disordered" evidence="2">
    <location>
        <begin position="1"/>
        <end position="33"/>
    </location>
</feature>
<dbReference type="InterPro" id="IPR009061">
    <property type="entry name" value="DNA-bd_dom_put_sf"/>
</dbReference>
<proteinExistence type="predicted"/>
<dbReference type="Pfam" id="PF13411">
    <property type="entry name" value="MerR_1"/>
    <property type="match status" value="1"/>
</dbReference>
<feature type="domain" description="HTH merR-type" evidence="3">
    <location>
        <begin position="31"/>
        <end position="99"/>
    </location>
</feature>
<accession>A0ABV4QBQ8</accession>
<protein>
    <submittedName>
        <fullName evidence="4">MerR family transcriptional regulator</fullName>
    </submittedName>
</protein>
<dbReference type="InterPro" id="IPR047057">
    <property type="entry name" value="MerR_fam"/>
</dbReference>
<evidence type="ECO:0000259" key="3">
    <source>
        <dbReference type="PROSITE" id="PS50937"/>
    </source>
</evidence>
<dbReference type="RefSeq" id="WP_371950069.1">
    <property type="nucleotide sequence ID" value="NZ_JAXCEI010000006.1"/>
</dbReference>
<sequence length="265" mass="28722">MSDEPTEAEGPAESEGPADRAPADGPGGGREYRIGELASAAGVPVRTLRYYQERKLLPPPRREGRIGLYSEDHLARLRMIGNLLERGHTLEGIRELLSAWEQGRDIGTVLGVEKAVTTPWSNEVPVTMTLDELAALFPGEVGPDSVERAVALGHIEVDGDRVTHWSRRQLDATVALVRAGVPLDAVLSAGQELQRSMDDLAAMFVRLITTHIVASIDDQDLGELTETLARLRPGAQVTVEAGFARAMDRQVRGAIDQLLGRLTTP</sequence>